<dbReference type="Gramene" id="RZC73090">
    <property type="protein sequence ID" value="RZC73090"/>
    <property type="gene ID" value="C5167_048569"/>
</dbReference>
<sequence length="79" mass="8752">MKINIRHNSNSHLQSSQLAQSFIPSPVQSTTAYILDPYHFSSLSTTKANTTSSSYPSEIASLHCQQLLDAFLQIEPISQ</sequence>
<evidence type="ECO:0000313" key="2">
    <source>
        <dbReference type="Proteomes" id="UP000316621"/>
    </source>
</evidence>
<name>A0A4Y7KL80_PAPSO</name>
<organism evidence="1 2">
    <name type="scientific">Papaver somniferum</name>
    <name type="common">Opium poppy</name>
    <dbReference type="NCBI Taxonomy" id="3469"/>
    <lineage>
        <taxon>Eukaryota</taxon>
        <taxon>Viridiplantae</taxon>
        <taxon>Streptophyta</taxon>
        <taxon>Embryophyta</taxon>
        <taxon>Tracheophyta</taxon>
        <taxon>Spermatophyta</taxon>
        <taxon>Magnoliopsida</taxon>
        <taxon>Ranunculales</taxon>
        <taxon>Papaveraceae</taxon>
        <taxon>Papaveroideae</taxon>
        <taxon>Papaver</taxon>
    </lineage>
</organism>
<protein>
    <submittedName>
        <fullName evidence="1">Uncharacterized protein</fullName>
    </submittedName>
</protein>
<dbReference type="Proteomes" id="UP000316621">
    <property type="component" value="Chromosome 8"/>
</dbReference>
<gene>
    <name evidence="1" type="ORF">C5167_048569</name>
</gene>
<proteinExistence type="predicted"/>
<accession>A0A4Y7KL80</accession>
<dbReference type="AlphaFoldDB" id="A0A4Y7KL80"/>
<evidence type="ECO:0000313" key="1">
    <source>
        <dbReference type="EMBL" id="RZC73090.1"/>
    </source>
</evidence>
<dbReference type="EMBL" id="CM010722">
    <property type="protein sequence ID" value="RZC73090.1"/>
    <property type="molecule type" value="Genomic_DNA"/>
</dbReference>
<keyword evidence="2" id="KW-1185">Reference proteome</keyword>
<reference evidence="1 2" key="1">
    <citation type="journal article" date="2018" name="Science">
        <title>The opium poppy genome and morphinan production.</title>
        <authorList>
            <person name="Guo L."/>
            <person name="Winzer T."/>
            <person name="Yang X."/>
            <person name="Li Y."/>
            <person name="Ning Z."/>
            <person name="He Z."/>
            <person name="Teodor R."/>
            <person name="Lu Y."/>
            <person name="Bowser T.A."/>
            <person name="Graham I.A."/>
            <person name="Ye K."/>
        </authorList>
    </citation>
    <scope>NUCLEOTIDE SEQUENCE [LARGE SCALE GENOMIC DNA]</scope>
    <source>
        <strain evidence="2">cv. HN1</strain>
        <tissue evidence="1">Leaves</tissue>
    </source>
</reference>